<dbReference type="AlphaFoldDB" id="A0A0E9MWC7"/>
<dbReference type="SUPFAM" id="SSF88946">
    <property type="entry name" value="Sigma2 domain of RNA polymerase sigma factors"/>
    <property type="match status" value="1"/>
</dbReference>
<evidence type="ECO:0000259" key="5">
    <source>
        <dbReference type="Pfam" id="PF04542"/>
    </source>
</evidence>
<comment type="similarity">
    <text evidence="1">Belongs to the sigma-70 factor family. ECF subfamily.</text>
</comment>
<evidence type="ECO:0000256" key="3">
    <source>
        <dbReference type="ARBA" id="ARBA00023082"/>
    </source>
</evidence>
<protein>
    <submittedName>
        <fullName evidence="7">Putative RNA polymerase ECF-type sigma factor</fullName>
    </submittedName>
</protein>
<keyword evidence="3" id="KW-0731">Sigma factor</keyword>
<dbReference type="InterPro" id="IPR013249">
    <property type="entry name" value="RNA_pol_sigma70_r4_t2"/>
</dbReference>
<dbReference type="Gene3D" id="1.10.10.10">
    <property type="entry name" value="Winged helix-like DNA-binding domain superfamily/Winged helix DNA-binding domain"/>
    <property type="match status" value="1"/>
</dbReference>
<feature type="domain" description="RNA polymerase sigma factor 70 region 4 type 2" evidence="6">
    <location>
        <begin position="120"/>
        <end position="172"/>
    </location>
</feature>
<evidence type="ECO:0000313" key="7">
    <source>
        <dbReference type="EMBL" id="GAO42042.1"/>
    </source>
</evidence>
<evidence type="ECO:0000256" key="1">
    <source>
        <dbReference type="ARBA" id="ARBA00010641"/>
    </source>
</evidence>
<dbReference type="GO" id="GO:0016987">
    <property type="term" value="F:sigma factor activity"/>
    <property type="evidence" value="ECO:0007669"/>
    <property type="project" value="UniProtKB-KW"/>
</dbReference>
<organism evidence="7 8">
    <name type="scientific">Flavihumibacter petaseus NBRC 106054</name>
    <dbReference type="NCBI Taxonomy" id="1220578"/>
    <lineage>
        <taxon>Bacteria</taxon>
        <taxon>Pseudomonadati</taxon>
        <taxon>Bacteroidota</taxon>
        <taxon>Chitinophagia</taxon>
        <taxon>Chitinophagales</taxon>
        <taxon>Chitinophagaceae</taxon>
        <taxon>Flavihumibacter</taxon>
    </lineage>
</organism>
<keyword evidence="4" id="KW-0804">Transcription</keyword>
<keyword evidence="2" id="KW-0805">Transcription regulation</keyword>
<reference evidence="7 8" key="1">
    <citation type="submission" date="2015-04" db="EMBL/GenBank/DDBJ databases">
        <title>Whole genome shotgun sequence of Flavihumibacter petaseus NBRC 106054.</title>
        <authorList>
            <person name="Miyazawa S."/>
            <person name="Hosoyama A."/>
            <person name="Hashimoto M."/>
            <person name="Noguchi M."/>
            <person name="Tsuchikane K."/>
            <person name="Ohji S."/>
            <person name="Yamazoe A."/>
            <person name="Ichikawa N."/>
            <person name="Kimura A."/>
            <person name="Fujita N."/>
        </authorList>
    </citation>
    <scope>NUCLEOTIDE SEQUENCE [LARGE SCALE GENOMIC DNA]</scope>
    <source>
        <strain evidence="7 8">NBRC 106054</strain>
    </source>
</reference>
<sequence>MPDCRSDKELLCITDAEEGFRLLYERYWEPLYKKALSRLGNDADAQDVIQEIFISLWRNRQTIDVQESLSYYLFTALKYSIIKRVERQARRGITLPLDLSMLEQTTVSAEEYMSFRELQQQLARELSLLPPRMQEIYQLRRVDNLPVGEIAQQLSLSEQTVKNTLHAAVKRLRQQLSKYQLFQLFF</sequence>
<keyword evidence="8" id="KW-1185">Reference proteome</keyword>
<dbReference type="InterPro" id="IPR036388">
    <property type="entry name" value="WH-like_DNA-bd_sf"/>
</dbReference>
<name>A0A0E9MWC7_9BACT</name>
<gene>
    <name evidence="7" type="ORF">FPE01S_01_10550</name>
</gene>
<dbReference type="Pfam" id="PF04542">
    <property type="entry name" value="Sigma70_r2"/>
    <property type="match status" value="1"/>
</dbReference>
<dbReference type="PANTHER" id="PTHR43133">
    <property type="entry name" value="RNA POLYMERASE ECF-TYPE SIGMA FACTO"/>
    <property type="match status" value="1"/>
</dbReference>
<dbReference type="InterPro" id="IPR039425">
    <property type="entry name" value="RNA_pol_sigma-70-like"/>
</dbReference>
<dbReference type="Pfam" id="PF08281">
    <property type="entry name" value="Sigma70_r4_2"/>
    <property type="match status" value="1"/>
</dbReference>
<dbReference type="InterPro" id="IPR014284">
    <property type="entry name" value="RNA_pol_sigma-70_dom"/>
</dbReference>
<dbReference type="InterPro" id="IPR007627">
    <property type="entry name" value="RNA_pol_sigma70_r2"/>
</dbReference>
<dbReference type="RefSeq" id="WP_046367806.1">
    <property type="nucleotide sequence ID" value="NZ_BBWV01000001.1"/>
</dbReference>
<dbReference type="EMBL" id="BBWV01000001">
    <property type="protein sequence ID" value="GAO42042.1"/>
    <property type="molecule type" value="Genomic_DNA"/>
</dbReference>
<evidence type="ECO:0000259" key="6">
    <source>
        <dbReference type="Pfam" id="PF08281"/>
    </source>
</evidence>
<dbReference type="Proteomes" id="UP000033121">
    <property type="component" value="Unassembled WGS sequence"/>
</dbReference>
<evidence type="ECO:0000313" key="8">
    <source>
        <dbReference type="Proteomes" id="UP000033121"/>
    </source>
</evidence>
<dbReference type="GO" id="GO:0006352">
    <property type="term" value="P:DNA-templated transcription initiation"/>
    <property type="evidence" value="ECO:0007669"/>
    <property type="project" value="InterPro"/>
</dbReference>
<dbReference type="SUPFAM" id="SSF88659">
    <property type="entry name" value="Sigma3 and sigma4 domains of RNA polymerase sigma factors"/>
    <property type="match status" value="1"/>
</dbReference>
<feature type="domain" description="RNA polymerase sigma-70 region 2" evidence="5">
    <location>
        <begin position="23"/>
        <end position="91"/>
    </location>
</feature>
<dbReference type="NCBIfam" id="TIGR02937">
    <property type="entry name" value="sigma70-ECF"/>
    <property type="match status" value="1"/>
</dbReference>
<accession>A0A0E9MWC7</accession>
<dbReference type="InterPro" id="IPR013324">
    <property type="entry name" value="RNA_pol_sigma_r3/r4-like"/>
</dbReference>
<comment type="caution">
    <text evidence="7">The sequence shown here is derived from an EMBL/GenBank/DDBJ whole genome shotgun (WGS) entry which is preliminary data.</text>
</comment>
<dbReference type="InterPro" id="IPR013325">
    <property type="entry name" value="RNA_pol_sigma_r2"/>
</dbReference>
<dbReference type="PANTHER" id="PTHR43133:SF46">
    <property type="entry name" value="RNA POLYMERASE SIGMA-70 FACTOR ECF SUBFAMILY"/>
    <property type="match status" value="1"/>
</dbReference>
<evidence type="ECO:0000256" key="2">
    <source>
        <dbReference type="ARBA" id="ARBA00023015"/>
    </source>
</evidence>
<dbReference type="CDD" id="cd06171">
    <property type="entry name" value="Sigma70_r4"/>
    <property type="match status" value="1"/>
</dbReference>
<evidence type="ECO:0000256" key="4">
    <source>
        <dbReference type="ARBA" id="ARBA00023163"/>
    </source>
</evidence>
<dbReference type="Gene3D" id="1.10.1740.10">
    <property type="match status" value="1"/>
</dbReference>
<dbReference type="GO" id="GO:0003677">
    <property type="term" value="F:DNA binding"/>
    <property type="evidence" value="ECO:0007669"/>
    <property type="project" value="InterPro"/>
</dbReference>
<dbReference type="OrthoDB" id="665849at2"/>
<dbReference type="STRING" id="1220578.FPE01S_01_10550"/>
<proteinExistence type="inferred from homology"/>